<feature type="chain" id="PRO_5003557642" description="adenosylhomocysteine nucleosidase" evidence="6">
    <location>
        <begin position="23"/>
        <end position="275"/>
    </location>
</feature>
<organism evidence="8 9">
    <name type="scientific">Mucilaginibacter paludis DSM 18603</name>
    <dbReference type="NCBI Taxonomy" id="714943"/>
    <lineage>
        <taxon>Bacteria</taxon>
        <taxon>Pseudomonadati</taxon>
        <taxon>Bacteroidota</taxon>
        <taxon>Sphingobacteriia</taxon>
        <taxon>Sphingobacteriales</taxon>
        <taxon>Sphingobacteriaceae</taxon>
        <taxon>Mucilaginibacter</taxon>
    </lineage>
</organism>
<evidence type="ECO:0000256" key="2">
    <source>
        <dbReference type="ARBA" id="ARBA00011974"/>
    </source>
</evidence>
<dbReference type="InterPro" id="IPR035994">
    <property type="entry name" value="Nucleoside_phosphorylase_sf"/>
</dbReference>
<evidence type="ECO:0000256" key="3">
    <source>
        <dbReference type="ARBA" id="ARBA00022605"/>
    </source>
</evidence>
<evidence type="ECO:0000313" key="9">
    <source>
        <dbReference type="Proteomes" id="UP000002774"/>
    </source>
</evidence>
<dbReference type="PANTHER" id="PTHR46832:SF1">
    <property type="entry name" value="5'-METHYLTHIOADENOSINE_S-ADENOSYLHOMOCYSTEINE NUCLEOSIDASE"/>
    <property type="match status" value="1"/>
</dbReference>
<sequence length="275" mass="29598">MKIMARPLLIWFFCMVTGLASAQTVKSQPITGILGAFPAEVTLIHDLILDKKEMIFQHIRFTEGTLNGRHVVLASTGMGKVNAAITTTLMLEHFEPEELLFTGIAGGVNPGLSPGDLVIGNKIAYHDYGTITPDSMMRRGTRTQDNAEENPIYFPCNPKLVKVAQEVSGRLTLKKVGSGSRTPKIVTGIIVTGDVFVSSNEATKKLRLTMNAEATEMEGAAVAQTCWQQKTPFLVIRSLSDNASNNAKDDVAAFYQTAAHNSASLVMAVVGGLGM</sequence>
<evidence type="ECO:0000256" key="5">
    <source>
        <dbReference type="ARBA" id="ARBA00023167"/>
    </source>
</evidence>
<protein>
    <recommendedName>
        <fullName evidence="2">adenosylhomocysteine nucleosidase</fullName>
        <ecNumber evidence="2">3.2.2.9</ecNumber>
    </recommendedName>
</protein>
<evidence type="ECO:0000256" key="4">
    <source>
        <dbReference type="ARBA" id="ARBA00022801"/>
    </source>
</evidence>
<keyword evidence="4" id="KW-0378">Hydrolase</keyword>
<dbReference type="CDD" id="cd09008">
    <property type="entry name" value="MTAN"/>
    <property type="match status" value="1"/>
</dbReference>
<keyword evidence="9" id="KW-1185">Reference proteome</keyword>
<dbReference type="HOGENOM" id="CLU_031248_2_0_10"/>
<dbReference type="NCBIfam" id="TIGR01704">
    <property type="entry name" value="MTA_SAH-Nsdase"/>
    <property type="match status" value="1"/>
</dbReference>
<dbReference type="GO" id="GO:0008930">
    <property type="term" value="F:methylthioadenosine nucleosidase activity"/>
    <property type="evidence" value="ECO:0007669"/>
    <property type="project" value="InterPro"/>
</dbReference>
<dbReference type="PANTHER" id="PTHR46832">
    <property type="entry name" value="5'-METHYLTHIOADENOSINE/S-ADENOSYLHOMOCYSTEINE NUCLEOSIDASE"/>
    <property type="match status" value="1"/>
</dbReference>
<dbReference type="STRING" id="714943.Mucpa_2861"/>
<name>H1YAC9_9SPHI</name>
<gene>
    <name evidence="8" type="ORF">Mucpa_2861</name>
</gene>
<dbReference type="Gene3D" id="3.40.50.1580">
    <property type="entry name" value="Nucleoside phosphorylase domain"/>
    <property type="match status" value="1"/>
</dbReference>
<evidence type="ECO:0000313" key="8">
    <source>
        <dbReference type="EMBL" id="EHQ26972.1"/>
    </source>
</evidence>
<dbReference type="UniPathway" id="UPA00904">
    <property type="reaction ID" value="UER00871"/>
</dbReference>
<dbReference type="GO" id="GO:0005829">
    <property type="term" value="C:cytosol"/>
    <property type="evidence" value="ECO:0007669"/>
    <property type="project" value="TreeGrafter"/>
</dbReference>
<evidence type="ECO:0000256" key="6">
    <source>
        <dbReference type="SAM" id="SignalP"/>
    </source>
</evidence>
<dbReference type="GO" id="GO:0019284">
    <property type="term" value="P:L-methionine salvage from S-adenosylmethionine"/>
    <property type="evidence" value="ECO:0007669"/>
    <property type="project" value="TreeGrafter"/>
</dbReference>
<dbReference type="GO" id="GO:0019509">
    <property type="term" value="P:L-methionine salvage from methylthioadenosine"/>
    <property type="evidence" value="ECO:0007669"/>
    <property type="project" value="UniProtKB-UniPathway"/>
</dbReference>
<dbReference type="NCBIfam" id="NF004079">
    <property type="entry name" value="PRK05584.1"/>
    <property type="match status" value="1"/>
</dbReference>
<dbReference type="AlphaFoldDB" id="H1YAC9"/>
<keyword evidence="5" id="KW-0486">Methionine biosynthesis</keyword>
<feature type="signal peptide" evidence="6">
    <location>
        <begin position="1"/>
        <end position="22"/>
    </location>
</feature>
<reference evidence="8" key="1">
    <citation type="submission" date="2011-09" db="EMBL/GenBank/DDBJ databases">
        <title>The permanent draft genome of Mucilaginibacter paludis DSM 18603.</title>
        <authorList>
            <consortium name="US DOE Joint Genome Institute (JGI-PGF)"/>
            <person name="Lucas S."/>
            <person name="Han J."/>
            <person name="Lapidus A."/>
            <person name="Bruce D."/>
            <person name="Goodwin L."/>
            <person name="Pitluck S."/>
            <person name="Peters L."/>
            <person name="Kyrpides N."/>
            <person name="Mavromatis K."/>
            <person name="Ivanova N."/>
            <person name="Mikhailova N."/>
            <person name="Held B."/>
            <person name="Detter J.C."/>
            <person name="Tapia R."/>
            <person name="Han C."/>
            <person name="Land M."/>
            <person name="Hauser L."/>
            <person name="Markowitz V."/>
            <person name="Cheng J.-F."/>
            <person name="Hugenholtz P."/>
            <person name="Woyke T."/>
            <person name="Wu D."/>
            <person name="Tindall B."/>
            <person name="Brambilla E."/>
            <person name="Klenk H.-P."/>
            <person name="Eisen J.A."/>
        </authorList>
    </citation>
    <scope>NUCLEOTIDE SEQUENCE [LARGE SCALE GENOMIC DNA]</scope>
    <source>
        <strain evidence="8">DSM 18603</strain>
    </source>
</reference>
<dbReference type="InterPro" id="IPR000845">
    <property type="entry name" value="Nucleoside_phosphorylase_d"/>
</dbReference>
<keyword evidence="3" id="KW-0028">Amino-acid biosynthesis</keyword>
<evidence type="ECO:0000256" key="1">
    <source>
        <dbReference type="ARBA" id="ARBA00004945"/>
    </source>
</evidence>
<dbReference type="EC" id="3.2.2.9" evidence="2"/>
<proteinExistence type="predicted"/>
<dbReference type="GO" id="GO:0008782">
    <property type="term" value="F:adenosylhomocysteine nucleosidase activity"/>
    <property type="evidence" value="ECO:0007669"/>
    <property type="project" value="UniProtKB-EC"/>
</dbReference>
<dbReference type="GO" id="GO:0009164">
    <property type="term" value="P:nucleoside catabolic process"/>
    <property type="evidence" value="ECO:0007669"/>
    <property type="project" value="InterPro"/>
</dbReference>
<dbReference type="InterPro" id="IPR010049">
    <property type="entry name" value="MTA_SAH_Nsdase"/>
</dbReference>
<evidence type="ECO:0000259" key="7">
    <source>
        <dbReference type="Pfam" id="PF01048"/>
    </source>
</evidence>
<dbReference type="Proteomes" id="UP000002774">
    <property type="component" value="Chromosome"/>
</dbReference>
<dbReference type="Pfam" id="PF01048">
    <property type="entry name" value="PNP_UDP_1"/>
    <property type="match status" value="1"/>
</dbReference>
<dbReference type="OrthoDB" id="9792278at2"/>
<dbReference type="eggNOG" id="COG0775">
    <property type="taxonomic scope" value="Bacteria"/>
</dbReference>
<feature type="domain" description="Nucleoside phosphorylase" evidence="7">
    <location>
        <begin position="32"/>
        <end position="270"/>
    </location>
</feature>
<keyword evidence="6" id="KW-0732">Signal</keyword>
<accession>H1YAC9</accession>
<comment type="pathway">
    <text evidence="1">Amino-acid biosynthesis; L-methionine biosynthesis via salvage pathway; S-methyl-5-thio-alpha-D-ribose 1-phosphate from S-methyl-5'-thioadenosine (hydrolase route): step 1/2.</text>
</comment>
<dbReference type="SUPFAM" id="SSF53167">
    <property type="entry name" value="Purine and uridine phosphorylases"/>
    <property type="match status" value="1"/>
</dbReference>
<dbReference type="EMBL" id="CM001403">
    <property type="protein sequence ID" value="EHQ26972.1"/>
    <property type="molecule type" value="Genomic_DNA"/>
</dbReference>